<accession>A0A1L3NGM2</accession>
<evidence type="ECO:0000313" key="2">
    <source>
        <dbReference type="Proteomes" id="UP000182204"/>
    </source>
</evidence>
<keyword evidence="1" id="KW-0378">Hydrolase</keyword>
<gene>
    <name evidence="1" type="ORF">NPD5_24</name>
</gene>
<name>A0A1L3NGM2_CLOSG</name>
<protein>
    <submittedName>
        <fullName evidence="1">Alpha/beta hydrolase domain protein</fullName>
    </submittedName>
</protein>
<reference evidence="1 2" key="1">
    <citation type="submission" date="2015-11" db="EMBL/GenBank/DDBJ databases">
        <authorList>
            <person name="Hill K.K."/>
            <person name="Shirey T.B."/>
            <person name="Raphael B."/>
            <person name="Daligault H.E."/>
            <person name="Davenport K.W."/>
            <person name="Bruce D.C."/>
            <person name="Foley B.T."/>
            <person name="Johnson S.L."/>
        </authorList>
    </citation>
    <scope>NUCLEOTIDE SEQUENCE [LARGE SCALE GENOMIC DNA]</scope>
    <source>
        <strain evidence="1 2">CDC_1632</strain>
    </source>
</reference>
<dbReference type="AlphaFoldDB" id="A0A1L3NGM2"/>
<organism evidence="1 2">
    <name type="scientific">Clostridium sporogenes</name>
    <dbReference type="NCBI Taxonomy" id="1509"/>
    <lineage>
        <taxon>Bacteria</taxon>
        <taxon>Bacillati</taxon>
        <taxon>Bacillota</taxon>
        <taxon>Clostridia</taxon>
        <taxon>Eubacteriales</taxon>
        <taxon>Clostridiaceae</taxon>
        <taxon>Clostridium</taxon>
    </lineage>
</organism>
<proteinExistence type="predicted"/>
<dbReference type="Proteomes" id="UP000182204">
    <property type="component" value="Chromosome"/>
</dbReference>
<dbReference type="GO" id="GO:0016787">
    <property type="term" value="F:hydrolase activity"/>
    <property type="evidence" value="ECO:0007669"/>
    <property type="project" value="UniProtKB-KW"/>
</dbReference>
<sequence>MAPKDSIRGALLYCGPYDIGQPSNPNTNFLLNFGLTKQLGVI</sequence>
<dbReference type="EMBL" id="CP013243">
    <property type="protein sequence ID" value="APH15247.1"/>
    <property type="molecule type" value="Genomic_DNA"/>
</dbReference>
<evidence type="ECO:0000313" key="1">
    <source>
        <dbReference type="EMBL" id="APH15247.1"/>
    </source>
</evidence>